<reference evidence="1 2" key="1">
    <citation type="journal article" date="2018" name="Sci. Rep.">
        <title>Genomic signatures of local adaptation to the degree of environmental predictability in rotifers.</title>
        <authorList>
            <person name="Franch-Gras L."/>
            <person name="Hahn C."/>
            <person name="Garcia-Roger E.M."/>
            <person name="Carmona M.J."/>
            <person name="Serra M."/>
            <person name="Gomez A."/>
        </authorList>
    </citation>
    <scope>NUCLEOTIDE SEQUENCE [LARGE SCALE GENOMIC DNA]</scope>
    <source>
        <strain evidence="1">HYR1</strain>
    </source>
</reference>
<protein>
    <submittedName>
        <fullName evidence="1">Uncharacterized protein</fullName>
    </submittedName>
</protein>
<keyword evidence="2" id="KW-1185">Reference proteome</keyword>
<evidence type="ECO:0000313" key="1">
    <source>
        <dbReference type="EMBL" id="RNA37992.1"/>
    </source>
</evidence>
<evidence type="ECO:0000313" key="2">
    <source>
        <dbReference type="Proteomes" id="UP000276133"/>
    </source>
</evidence>
<name>A0A3M7SQM0_BRAPC</name>
<accession>A0A3M7SQM0</accession>
<gene>
    <name evidence="1" type="ORF">BpHYR1_022111</name>
</gene>
<dbReference type="AlphaFoldDB" id="A0A3M7SQM0"/>
<sequence>MIFKTKFIVLKKEKKWSFDINKMTRSQILGLVSLLPFHLDFEIILEKKDIFSKILNFELAVLNFTKFYQNFLKILKIYTLINLQLTNLNINLNAKIL</sequence>
<dbReference type="EMBL" id="REGN01000938">
    <property type="protein sequence ID" value="RNA37992.1"/>
    <property type="molecule type" value="Genomic_DNA"/>
</dbReference>
<organism evidence="1 2">
    <name type="scientific">Brachionus plicatilis</name>
    <name type="common">Marine rotifer</name>
    <name type="synonym">Brachionus muelleri</name>
    <dbReference type="NCBI Taxonomy" id="10195"/>
    <lineage>
        <taxon>Eukaryota</taxon>
        <taxon>Metazoa</taxon>
        <taxon>Spiralia</taxon>
        <taxon>Gnathifera</taxon>
        <taxon>Rotifera</taxon>
        <taxon>Eurotatoria</taxon>
        <taxon>Monogononta</taxon>
        <taxon>Pseudotrocha</taxon>
        <taxon>Ploima</taxon>
        <taxon>Brachionidae</taxon>
        <taxon>Brachionus</taxon>
    </lineage>
</organism>
<proteinExistence type="predicted"/>
<dbReference type="Proteomes" id="UP000276133">
    <property type="component" value="Unassembled WGS sequence"/>
</dbReference>
<comment type="caution">
    <text evidence="1">The sequence shown here is derived from an EMBL/GenBank/DDBJ whole genome shotgun (WGS) entry which is preliminary data.</text>
</comment>